<name>A0A0A2WHG5_9GAMM</name>
<dbReference type="STRING" id="1300345.LF41_1501"/>
<comment type="caution">
    <text evidence="2">The sequence shown here is derived from an EMBL/GenBank/DDBJ whole genome shotgun (WGS) entry which is preliminary data.</text>
</comment>
<protein>
    <submittedName>
        <fullName evidence="2">Uncharacterized protein</fullName>
    </submittedName>
</protein>
<evidence type="ECO:0000313" key="2">
    <source>
        <dbReference type="EMBL" id="KGQ18147.1"/>
    </source>
</evidence>
<keyword evidence="1" id="KW-0812">Transmembrane</keyword>
<reference evidence="2 3" key="1">
    <citation type="submission" date="2014-09" db="EMBL/GenBank/DDBJ databases">
        <title>Genome sequences of Lysobacter dokdonensis DS-58.</title>
        <authorList>
            <person name="Kim J.F."/>
            <person name="Kwak M.-J."/>
        </authorList>
    </citation>
    <scope>NUCLEOTIDE SEQUENCE [LARGE SCALE GENOMIC DNA]</scope>
    <source>
        <strain evidence="2 3">DS-58</strain>
    </source>
</reference>
<accession>A0A0A2WHG5</accession>
<feature type="transmembrane region" description="Helical" evidence="1">
    <location>
        <begin position="7"/>
        <end position="27"/>
    </location>
</feature>
<keyword evidence="1" id="KW-1133">Transmembrane helix</keyword>
<proteinExistence type="predicted"/>
<evidence type="ECO:0000313" key="3">
    <source>
        <dbReference type="Proteomes" id="UP000030518"/>
    </source>
</evidence>
<organism evidence="2 3">
    <name type="scientific">Lysobacter dokdonensis DS-58</name>
    <dbReference type="NCBI Taxonomy" id="1300345"/>
    <lineage>
        <taxon>Bacteria</taxon>
        <taxon>Pseudomonadati</taxon>
        <taxon>Pseudomonadota</taxon>
        <taxon>Gammaproteobacteria</taxon>
        <taxon>Lysobacterales</taxon>
        <taxon>Lysobacteraceae</taxon>
        <taxon>Noviluteimonas</taxon>
    </lineage>
</organism>
<keyword evidence="3" id="KW-1185">Reference proteome</keyword>
<dbReference type="PATRIC" id="fig|1300345.3.peg.2572"/>
<gene>
    <name evidence="2" type="ORF">LF41_1501</name>
</gene>
<dbReference type="EMBL" id="JRKJ01000021">
    <property type="protein sequence ID" value="KGQ18147.1"/>
    <property type="molecule type" value="Genomic_DNA"/>
</dbReference>
<dbReference type="AlphaFoldDB" id="A0A0A2WHG5"/>
<sequence>MYSVQHVLWRGAMAISLLVVGGIGAGMSPQPLPAVEDQIACEDAAFVFDGVHGEMKSGFAFVVDQPVQHLQVFETVVIKGIPPQPEEA</sequence>
<keyword evidence="1" id="KW-0472">Membrane</keyword>
<dbReference type="Proteomes" id="UP000030518">
    <property type="component" value="Unassembled WGS sequence"/>
</dbReference>
<dbReference type="RefSeq" id="WP_036170504.1">
    <property type="nucleotide sequence ID" value="NZ_JRKJ01000021.1"/>
</dbReference>
<dbReference type="OrthoDB" id="10015538at2"/>
<evidence type="ECO:0000256" key="1">
    <source>
        <dbReference type="SAM" id="Phobius"/>
    </source>
</evidence>